<evidence type="ECO:0008006" key="4">
    <source>
        <dbReference type="Google" id="ProtNLM"/>
    </source>
</evidence>
<keyword evidence="3" id="KW-1185">Reference proteome</keyword>
<keyword evidence="1" id="KW-0732">Signal</keyword>
<feature type="signal peptide" evidence="1">
    <location>
        <begin position="1"/>
        <end position="21"/>
    </location>
</feature>
<gene>
    <name evidence="2" type="ORF">ZT3D7_G6414</name>
</gene>
<sequence>MRCSIFNSIAWLLVITHQALAATRTCQNTRQCSGSINANQPCGCNFYGEWGNDGSCLSDGVCTVPA</sequence>
<organism evidence="2 3">
    <name type="scientific">Zymoseptoria tritici (strain ST99CH_3D7)</name>
    <dbReference type="NCBI Taxonomy" id="1276538"/>
    <lineage>
        <taxon>Eukaryota</taxon>
        <taxon>Fungi</taxon>
        <taxon>Dikarya</taxon>
        <taxon>Ascomycota</taxon>
        <taxon>Pezizomycotina</taxon>
        <taxon>Dothideomycetes</taxon>
        <taxon>Dothideomycetidae</taxon>
        <taxon>Mycosphaerellales</taxon>
        <taxon>Mycosphaerellaceae</taxon>
        <taxon>Zymoseptoria</taxon>
    </lineage>
</organism>
<proteinExistence type="predicted"/>
<dbReference type="Proteomes" id="UP000215127">
    <property type="component" value="Chromosome 5"/>
</dbReference>
<reference evidence="2 3" key="1">
    <citation type="submission" date="2016-06" db="EMBL/GenBank/DDBJ databases">
        <authorList>
            <person name="Kjaerup R.B."/>
            <person name="Dalgaard T.S."/>
            <person name="Juul-Madsen H.R."/>
        </authorList>
    </citation>
    <scope>NUCLEOTIDE SEQUENCE [LARGE SCALE GENOMIC DNA]</scope>
</reference>
<feature type="chain" id="PRO_5012710926" description="Extracellular membrane protein CFEM domain-containing protein" evidence="1">
    <location>
        <begin position="22"/>
        <end position="66"/>
    </location>
</feature>
<protein>
    <recommendedName>
        <fullName evidence="4">Extracellular membrane protein CFEM domain-containing protein</fullName>
    </recommendedName>
</protein>
<evidence type="ECO:0000313" key="2">
    <source>
        <dbReference type="EMBL" id="SMQ51261.1"/>
    </source>
</evidence>
<name>A0A1X7RVP6_ZYMT9</name>
<evidence type="ECO:0000256" key="1">
    <source>
        <dbReference type="SAM" id="SignalP"/>
    </source>
</evidence>
<dbReference type="EMBL" id="LT853696">
    <property type="protein sequence ID" value="SMQ51261.1"/>
    <property type="molecule type" value="Genomic_DNA"/>
</dbReference>
<evidence type="ECO:0000313" key="3">
    <source>
        <dbReference type="Proteomes" id="UP000215127"/>
    </source>
</evidence>
<dbReference type="AlphaFoldDB" id="A0A1X7RVP6"/>
<accession>A0A1X7RVP6</accession>